<dbReference type="RefSeq" id="WP_007571094.1">
    <property type="nucleotide sequence ID" value="NZ_CABKNL010000012.1"/>
</dbReference>
<keyword evidence="1" id="KW-0472">Membrane</keyword>
<keyword evidence="1" id="KW-0812">Transmembrane</keyword>
<keyword evidence="1" id="KW-1133">Transmembrane helix</keyword>
<gene>
    <name evidence="3" type="ORF">DWY20_05065</name>
    <name evidence="2" type="ORF">K8U81_01920</name>
</gene>
<dbReference type="InterPro" id="IPR021768">
    <property type="entry name" value="DUF3332"/>
</dbReference>
<dbReference type="AlphaFoldDB" id="A0A412GTP9"/>
<protein>
    <submittedName>
        <fullName evidence="3">DUF3332 domain-containing protein</fullName>
    </submittedName>
</protein>
<organism evidence="3 4">
    <name type="scientific">Phocaeicola coprocola</name>
    <dbReference type="NCBI Taxonomy" id="310298"/>
    <lineage>
        <taxon>Bacteria</taxon>
        <taxon>Pseudomonadati</taxon>
        <taxon>Bacteroidota</taxon>
        <taxon>Bacteroidia</taxon>
        <taxon>Bacteroidales</taxon>
        <taxon>Bacteroidaceae</taxon>
        <taxon>Phocaeicola</taxon>
    </lineage>
</organism>
<reference evidence="2" key="2">
    <citation type="journal article" date="2021" name="PeerJ">
        <title>Extensive microbial diversity within the chicken gut microbiome revealed by metagenomics and culture.</title>
        <authorList>
            <person name="Gilroy R."/>
            <person name="Ravi A."/>
            <person name="Getino M."/>
            <person name="Pursley I."/>
            <person name="Horton D.L."/>
            <person name="Alikhan N.F."/>
            <person name="Baker D."/>
            <person name="Gharbi K."/>
            <person name="Hall N."/>
            <person name="Watson M."/>
            <person name="Adriaenssens E.M."/>
            <person name="Foster-Nyarko E."/>
            <person name="Jarju S."/>
            <person name="Secka A."/>
            <person name="Antonio M."/>
            <person name="Oren A."/>
            <person name="Chaudhuri R.R."/>
            <person name="La Ragione R."/>
            <person name="Hildebrand F."/>
            <person name="Pallen M.J."/>
        </authorList>
    </citation>
    <scope>NUCLEOTIDE SEQUENCE</scope>
    <source>
        <strain evidence="2">CHK165-8395</strain>
    </source>
</reference>
<sequence length="184" mass="20427">MKKTKLTVLCAIMSGSLLFSSCIGSFGLWSKLKDWNQGLGNKFVNEIVFLAFHIVPVYEVAYFADVLVLNSIEFWSGSNPIAQVGTEKTVQGENGEYLVRTNADGYTIIKKGEEDKPLDLVYNKEKRTWNAVADGQTFELITMNEDGTITFKQKDGTPMTVTPDMMGMSVARAAQNNSLFFAAR</sequence>
<proteinExistence type="predicted"/>
<dbReference type="Proteomes" id="UP000718012">
    <property type="component" value="Unassembled WGS sequence"/>
</dbReference>
<reference evidence="2" key="3">
    <citation type="submission" date="2021-09" db="EMBL/GenBank/DDBJ databases">
        <authorList>
            <person name="Gilroy R."/>
        </authorList>
    </citation>
    <scope>NUCLEOTIDE SEQUENCE</scope>
    <source>
        <strain evidence="2">CHK165-8395</strain>
    </source>
</reference>
<keyword evidence="4" id="KW-1185">Reference proteome</keyword>
<feature type="transmembrane region" description="Helical" evidence="1">
    <location>
        <begin position="48"/>
        <end position="69"/>
    </location>
</feature>
<dbReference type="PROSITE" id="PS51257">
    <property type="entry name" value="PROKAR_LIPOPROTEIN"/>
    <property type="match status" value="1"/>
</dbReference>
<evidence type="ECO:0000313" key="3">
    <source>
        <dbReference type="EMBL" id="RGR98183.1"/>
    </source>
</evidence>
<dbReference type="Proteomes" id="UP000285864">
    <property type="component" value="Unassembled WGS sequence"/>
</dbReference>
<comment type="caution">
    <text evidence="3">The sequence shown here is derived from an EMBL/GenBank/DDBJ whole genome shotgun (WGS) entry which is preliminary data.</text>
</comment>
<name>A0A412GTP9_9BACT</name>
<evidence type="ECO:0000313" key="2">
    <source>
        <dbReference type="EMBL" id="HJF06938.1"/>
    </source>
</evidence>
<dbReference type="EMBL" id="QRUU01000014">
    <property type="protein sequence ID" value="RGR98183.1"/>
    <property type="molecule type" value="Genomic_DNA"/>
</dbReference>
<dbReference type="Pfam" id="PF11810">
    <property type="entry name" value="DUF3332"/>
    <property type="match status" value="1"/>
</dbReference>
<dbReference type="EMBL" id="DYXD01000041">
    <property type="protein sequence ID" value="HJF06938.1"/>
    <property type="molecule type" value="Genomic_DNA"/>
</dbReference>
<evidence type="ECO:0000313" key="4">
    <source>
        <dbReference type="Proteomes" id="UP000285864"/>
    </source>
</evidence>
<evidence type="ECO:0000256" key="1">
    <source>
        <dbReference type="SAM" id="Phobius"/>
    </source>
</evidence>
<accession>A0A412GTP9</accession>
<dbReference type="GeneID" id="79857823"/>
<reference evidence="3 4" key="1">
    <citation type="submission" date="2018-08" db="EMBL/GenBank/DDBJ databases">
        <title>A genome reference for cultivated species of the human gut microbiota.</title>
        <authorList>
            <person name="Zou Y."/>
            <person name="Xue W."/>
            <person name="Luo G."/>
        </authorList>
    </citation>
    <scope>NUCLEOTIDE SEQUENCE [LARGE SCALE GENOMIC DNA]</scope>
    <source>
        <strain evidence="3 4">AF24-2</strain>
    </source>
</reference>